<gene>
    <name evidence="1" type="ORF">A8950_2557</name>
</gene>
<comment type="caution">
    <text evidence="1">The sequence shown here is derived from an EMBL/GenBank/DDBJ whole genome shotgun (WGS) entry which is preliminary data.</text>
</comment>
<sequence length="191" mass="21698">MAPEGDVAGNGLVLTDLTSPLVRELHRYWNEIKGDRRWPAKRDFDPAAVRRLLPYLTIEEVHRDPLRIRFRLVGTEQARFAGLDYTGCWLHELPWHPAVIQDLLGQYRRLLAAGEPVFGASRYSWADGFEKSFEWGLFPFGDGGDRIDHVLGIEDFSGIDRERLERLLEGNNGKLRHARPMAAGGGQPKPL</sequence>
<reference evidence="1 2" key="1">
    <citation type="submission" date="2019-03" db="EMBL/GenBank/DDBJ databases">
        <title>Genomic Encyclopedia of Type Strains, Phase III (KMG-III): the genomes of soil and plant-associated and newly described type strains.</title>
        <authorList>
            <person name="Whitman W."/>
        </authorList>
    </citation>
    <scope>NUCLEOTIDE SEQUENCE [LARGE SCALE GENOMIC DNA]</scope>
    <source>
        <strain evidence="1 2">CGMCC 1.7660</strain>
    </source>
</reference>
<dbReference type="EMBL" id="SNYW01000009">
    <property type="protein sequence ID" value="TDQ81489.1"/>
    <property type="molecule type" value="Genomic_DNA"/>
</dbReference>
<organism evidence="1 2">
    <name type="scientific">Dongia mobilis</name>
    <dbReference type="NCBI Taxonomy" id="578943"/>
    <lineage>
        <taxon>Bacteria</taxon>
        <taxon>Pseudomonadati</taxon>
        <taxon>Pseudomonadota</taxon>
        <taxon>Alphaproteobacteria</taxon>
        <taxon>Rhodospirillales</taxon>
        <taxon>Dongiaceae</taxon>
        <taxon>Dongia</taxon>
    </lineage>
</organism>
<proteinExistence type="predicted"/>
<dbReference type="AlphaFoldDB" id="A0A4R6WPS6"/>
<accession>A0A4R6WPS6</accession>
<keyword evidence="2" id="KW-1185">Reference proteome</keyword>
<dbReference type="InterPro" id="IPR009922">
    <property type="entry name" value="DUF1457"/>
</dbReference>
<evidence type="ECO:0000313" key="2">
    <source>
        <dbReference type="Proteomes" id="UP000295783"/>
    </source>
</evidence>
<dbReference type="Proteomes" id="UP000295783">
    <property type="component" value="Unassembled WGS sequence"/>
</dbReference>
<dbReference type="Pfam" id="PF07310">
    <property type="entry name" value="PAS_5"/>
    <property type="match status" value="1"/>
</dbReference>
<dbReference type="RefSeq" id="WP_133614042.1">
    <property type="nucleotide sequence ID" value="NZ_SNYW01000009.1"/>
</dbReference>
<protein>
    <submittedName>
        <fullName evidence="1">PAS domain-containing protein</fullName>
    </submittedName>
</protein>
<dbReference type="OrthoDB" id="8480244at2"/>
<evidence type="ECO:0000313" key="1">
    <source>
        <dbReference type="EMBL" id="TDQ81489.1"/>
    </source>
</evidence>
<name>A0A4R6WPS6_9PROT</name>